<evidence type="ECO:0000313" key="1">
    <source>
        <dbReference type="EMBL" id="QDU41902.1"/>
    </source>
</evidence>
<name>A0A517ZHH7_9PLAN</name>
<proteinExistence type="predicted"/>
<reference evidence="1 2" key="1">
    <citation type="submission" date="2019-02" db="EMBL/GenBank/DDBJ databases">
        <title>Deep-cultivation of Planctomycetes and their phenomic and genomic characterization uncovers novel biology.</title>
        <authorList>
            <person name="Wiegand S."/>
            <person name="Jogler M."/>
            <person name="Boedeker C."/>
            <person name="Pinto D."/>
            <person name="Vollmers J."/>
            <person name="Rivas-Marin E."/>
            <person name="Kohn T."/>
            <person name="Peeters S.H."/>
            <person name="Heuer A."/>
            <person name="Rast P."/>
            <person name="Oberbeckmann S."/>
            <person name="Bunk B."/>
            <person name="Jeske O."/>
            <person name="Meyerdierks A."/>
            <person name="Storesund J.E."/>
            <person name="Kallscheuer N."/>
            <person name="Luecker S."/>
            <person name="Lage O.M."/>
            <person name="Pohl T."/>
            <person name="Merkel B.J."/>
            <person name="Hornburger P."/>
            <person name="Mueller R.-W."/>
            <person name="Bruemmer F."/>
            <person name="Labrenz M."/>
            <person name="Spormann A.M."/>
            <person name="Op den Camp H."/>
            <person name="Overmann J."/>
            <person name="Amann R."/>
            <person name="Jetten M.S.M."/>
            <person name="Mascher T."/>
            <person name="Medema M.H."/>
            <person name="Devos D.P."/>
            <person name="Kaster A.-K."/>
            <person name="Ovreas L."/>
            <person name="Rohde M."/>
            <person name="Galperin M.Y."/>
            <person name="Jogler C."/>
        </authorList>
    </citation>
    <scope>NUCLEOTIDE SEQUENCE [LARGE SCALE GENOMIC DNA]</scope>
    <source>
        <strain evidence="1 2">Mal52</strain>
    </source>
</reference>
<dbReference type="EMBL" id="CP036276">
    <property type="protein sequence ID" value="QDU41902.1"/>
    <property type="molecule type" value="Genomic_DNA"/>
</dbReference>
<evidence type="ECO:0000313" key="2">
    <source>
        <dbReference type="Proteomes" id="UP000319383"/>
    </source>
</evidence>
<sequence length="148" mass="16232">MNLDESDYRQISITLLDATARAGGIEDVGAEVLQELIADFENAITHDNFDTLPDIGRVSNLILAAAYPKFKNALVEITQSESMPGSEVDFDKKTSILLVVQGALDGVACFDDNEERRNGAKKIAKHIKSPLPTPTTPFDDVDPYMTFE</sequence>
<gene>
    <name evidence="1" type="ORF">Mal52_03570</name>
</gene>
<accession>A0A517ZHH7</accession>
<dbReference type="KEGG" id="sdyn:Mal52_03570"/>
<keyword evidence="2" id="KW-1185">Reference proteome</keyword>
<protein>
    <submittedName>
        <fullName evidence="1">Uncharacterized protein</fullName>
    </submittedName>
</protein>
<dbReference type="Proteomes" id="UP000319383">
    <property type="component" value="Chromosome"/>
</dbReference>
<dbReference type="RefSeq" id="WP_145373896.1">
    <property type="nucleotide sequence ID" value="NZ_CP036276.1"/>
</dbReference>
<organism evidence="1 2">
    <name type="scientific">Symmachiella dynata</name>
    <dbReference type="NCBI Taxonomy" id="2527995"/>
    <lineage>
        <taxon>Bacteria</taxon>
        <taxon>Pseudomonadati</taxon>
        <taxon>Planctomycetota</taxon>
        <taxon>Planctomycetia</taxon>
        <taxon>Planctomycetales</taxon>
        <taxon>Planctomycetaceae</taxon>
        <taxon>Symmachiella</taxon>
    </lineage>
</organism>
<dbReference type="AlphaFoldDB" id="A0A517ZHH7"/>